<keyword evidence="2" id="KW-1185">Reference proteome</keyword>
<evidence type="ECO:0000313" key="1">
    <source>
        <dbReference type="EMBL" id="KAI3678574.1"/>
    </source>
</evidence>
<reference evidence="1 2" key="2">
    <citation type="journal article" date="2022" name="Mol. Ecol. Resour.">
        <title>The genomes of chicory, endive, great burdock and yacon provide insights into Asteraceae paleo-polyploidization history and plant inulin production.</title>
        <authorList>
            <person name="Fan W."/>
            <person name="Wang S."/>
            <person name="Wang H."/>
            <person name="Wang A."/>
            <person name="Jiang F."/>
            <person name="Liu H."/>
            <person name="Zhao H."/>
            <person name="Xu D."/>
            <person name="Zhang Y."/>
        </authorList>
    </citation>
    <scope>NUCLEOTIDE SEQUENCE [LARGE SCALE GENOMIC DNA]</scope>
    <source>
        <strain evidence="2">cv. Niubang</strain>
    </source>
</reference>
<dbReference type="Proteomes" id="UP001055879">
    <property type="component" value="Linkage Group LG14"/>
</dbReference>
<protein>
    <submittedName>
        <fullName evidence="1">Uncharacterized protein</fullName>
    </submittedName>
</protein>
<reference evidence="2" key="1">
    <citation type="journal article" date="2022" name="Mol. Ecol. Resour.">
        <title>The genomes of chicory, endive, great burdock and yacon provide insights into Asteraceae palaeo-polyploidization history and plant inulin production.</title>
        <authorList>
            <person name="Fan W."/>
            <person name="Wang S."/>
            <person name="Wang H."/>
            <person name="Wang A."/>
            <person name="Jiang F."/>
            <person name="Liu H."/>
            <person name="Zhao H."/>
            <person name="Xu D."/>
            <person name="Zhang Y."/>
        </authorList>
    </citation>
    <scope>NUCLEOTIDE SEQUENCE [LARGE SCALE GENOMIC DNA]</scope>
    <source>
        <strain evidence="2">cv. Niubang</strain>
    </source>
</reference>
<organism evidence="1 2">
    <name type="scientific">Arctium lappa</name>
    <name type="common">Greater burdock</name>
    <name type="synonym">Lappa major</name>
    <dbReference type="NCBI Taxonomy" id="4217"/>
    <lineage>
        <taxon>Eukaryota</taxon>
        <taxon>Viridiplantae</taxon>
        <taxon>Streptophyta</taxon>
        <taxon>Embryophyta</taxon>
        <taxon>Tracheophyta</taxon>
        <taxon>Spermatophyta</taxon>
        <taxon>Magnoliopsida</taxon>
        <taxon>eudicotyledons</taxon>
        <taxon>Gunneridae</taxon>
        <taxon>Pentapetalae</taxon>
        <taxon>asterids</taxon>
        <taxon>campanulids</taxon>
        <taxon>Asterales</taxon>
        <taxon>Asteraceae</taxon>
        <taxon>Carduoideae</taxon>
        <taxon>Cardueae</taxon>
        <taxon>Arctiinae</taxon>
        <taxon>Arctium</taxon>
    </lineage>
</organism>
<comment type="caution">
    <text evidence="1">The sequence shown here is derived from an EMBL/GenBank/DDBJ whole genome shotgun (WGS) entry which is preliminary data.</text>
</comment>
<accession>A0ACB8Y5A5</accession>
<name>A0ACB8Y5A5_ARCLA</name>
<dbReference type="EMBL" id="CM042060">
    <property type="protein sequence ID" value="KAI3678574.1"/>
    <property type="molecule type" value="Genomic_DNA"/>
</dbReference>
<sequence>MASHRNGRGLVKVDHTQPGTVANLRASSSFKSRTFNVRRASFGVPTLMITVSLEFSSVPTYSRFRILEVVVGG</sequence>
<proteinExistence type="predicted"/>
<evidence type="ECO:0000313" key="2">
    <source>
        <dbReference type="Proteomes" id="UP001055879"/>
    </source>
</evidence>
<gene>
    <name evidence="1" type="ORF">L6452_37871</name>
</gene>